<keyword evidence="2 3" id="KW-0067">ATP-binding</keyword>
<feature type="binding site" evidence="3">
    <location>
        <position position="55"/>
    </location>
    <ligand>
        <name>ATP</name>
        <dbReference type="ChEBI" id="CHEBI:30616"/>
    </ligand>
</feature>
<dbReference type="InterPro" id="IPR008271">
    <property type="entry name" value="Ser/Thr_kinase_AS"/>
</dbReference>
<keyword evidence="4" id="KW-0808">Transferase</keyword>
<dbReference type="InterPro" id="IPR000719">
    <property type="entry name" value="Prot_kinase_dom"/>
</dbReference>
<dbReference type="RefSeq" id="XP_002547999.1">
    <property type="nucleotide sequence ID" value="XM_002547953.1"/>
</dbReference>
<dbReference type="HOGENOM" id="CLU_000288_63_0_1"/>
<keyword evidence="1 3" id="KW-0547">Nucleotide-binding</keyword>
<dbReference type="Gene3D" id="1.10.510.10">
    <property type="entry name" value="Transferase(Phosphotransferase) domain 1"/>
    <property type="match status" value="1"/>
</dbReference>
<dbReference type="eggNOG" id="KOG0032">
    <property type="taxonomic scope" value="Eukaryota"/>
</dbReference>
<dbReference type="EMBL" id="GG692397">
    <property type="protein sequence ID" value="EER33478.1"/>
    <property type="molecule type" value="Genomic_DNA"/>
</dbReference>
<dbReference type="SMART" id="SM00220">
    <property type="entry name" value="S_TKc"/>
    <property type="match status" value="1"/>
</dbReference>
<dbReference type="SUPFAM" id="SSF56112">
    <property type="entry name" value="Protein kinase-like (PK-like)"/>
    <property type="match status" value="1"/>
</dbReference>
<dbReference type="FunFam" id="1.10.510.10:FF:000571">
    <property type="entry name" value="Maternal embryonic leucine zipper kinase"/>
    <property type="match status" value="1"/>
</dbReference>
<dbReference type="OrthoDB" id="40902at2759"/>
<comment type="similarity">
    <text evidence="4">Belongs to the protein kinase superfamily.</text>
</comment>
<evidence type="ECO:0000256" key="3">
    <source>
        <dbReference type="PROSITE-ProRule" id="PRU10141"/>
    </source>
</evidence>
<dbReference type="CDD" id="cd05117">
    <property type="entry name" value="STKc_CAMK"/>
    <property type="match status" value="1"/>
</dbReference>
<evidence type="ECO:0000313" key="8">
    <source>
        <dbReference type="Proteomes" id="UP000002037"/>
    </source>
</evidence>
<evidence type="ECO:0000256" key="1">
    <source>
        <dbReference type="ARBA" id="ARBA00022741"/>
    </source>
</evidence>
<proteinExistence type="inferred from homology"/>
<dbReference type="KEGG" id="ctp:CTRG_02296"/>
<protein>
    <recommendedName>
        <fullName evidence="6">Protein kinase domain-containing protein</fullName>
    </recommendedName>
</protein>
<reference evidence="7 8" key="1">
    <citation type="journal article" date="2009" name="Nature">
        <title>Evolution of pathogenicity and sexual reproduction in eight Candida genomes.</title>
        <authorList>
            <person name="Butler G."/>
            <person name="Rasmussen M.D."/>
            <person name="Lin M.F."/>
            <person name="Santos M.A."/>
            <person name="Sakthikumar S."/>
            <person name="Munro C.A."/>
            <person name="Rheinbay E."/>
            <person name="Grabherr M."/>
            <person name="Forche A."/>
            <person name="Reedy J.L."/>
            <person name="Agrafioti I."/>
            <person name="Arnaud M.B."/>
            <person name="Bates S."/>
            <person name="Brown A.J."/>
            <person name="Brunke S."/>
            <person name="Costanzo M.C."/>
            <person name="Fitzpatrick D.A."/>
            <person name="de Groot P.W."/>
            <person name="Harris D."/>
            <person name="Hoyer L.L."/>
            <person name="Hube B."/>
            <person name="Klis F.M."/>
            <person name="Kodira C."/>
            <person name="Lennard N."/>
            <person name="Logue M.E."/>
            <person name="Martin R."/>
            <person name="Neiman A.M."/>
            <person name="Nikolaou E."/>
            <person name="Quail M.A."/>
            <person name="Quinn J."/>
            <person name="Santos M.C."/>
            <person name="Schmitzberger F.F."/>
            <person name="Sherlock G."/>
            <person name="Shah P."/>
            <person name="Silverstein K.A."/>
            <person name="Skrzypek M.S."/>
            <person name="Soll D."/>
            <person name="Staggs R."/>
            <person name="Stansfield I."/>
            <person name="Stumpf M.P."/>
            <person name="Sudbery P.E."/>
            <person name="Srikantha T."/>
            <person name="Zeng Q."/>
            <person name="Berman J."/>
            <person name="Berriman M."/>
            <person name="Heitman J."/>
            <person name="Gow N.A."/>
            <person name="Lorenz M.C."/>
            <person name="Birren B.W."/>
            <person name="Kellis M."/>
            <person name="Cuomo C.A."/>
        </authorList>
    </citation>
    <scope>NUCLEOTIDE SEQUENCE [LARGE SCALE GENOMIC DNA]</scope>
    <source>
        <strain evidence="8">ATCC MYA-3404 / T1</strain>
    </source>
</reference>
<accession>C5M9Y4</accession>
<dbReference type="GO" id="GO:0005524">
    <property type="term" value="F:ATP binding"/>
    <property type="evidence" value="ECO:0007669"/>
    <property type="project" value="UniProtKB-UniRule"/>
</dbReference>
<dbReference type="PROSITE" id="PS00107">
    <property type="entry name" value="PROTEIN_KINASE_ATP"/>
    <property type="match status" value="1"/>
</dbReference>
<dbReference type="VEuPathDB" id="FungiDB:CTRG_02296"/>
<dbReference type="Pfam" id="PF00069">
    <property type="entry name" value="Pkinase"/>
    <property type="match status" value="1"/>
</dbReference>
<dbReference type="Gene3D" id="3.30.200.20">
    <property type="entry name" value="Phosphorylase Kinase, domain 1"/>
    <property type="match status" value="1"/>
</dbReference>
<dbReference type="InterPro" id="IPR017441">
    <property type="entry name" value="Protein_kinase_ATP_BS"/>
</dbReference>
<dbReference type="Proteomes" id="UP000002037">
    <property type="component" value="Unassembled WGS sequence"/>
</dbReference>
<dbReference type="GO" id="GO:0004674">
    <property type="term" value="F:protein serine/threonine kinase activity"/>
    <property type="evidence" value="ECO:0007669"/>
    <property type="project" value="UniProtKB-KW"/>
</dbReference>
<name>C5M9Y4_CANTT</name>
<gene>
    <name evidence="7" type="ORF">CTRG_02296</name>
</gene>
<evidence type="ECO:0000256" key="5">
    <source>
        <dbReference type="SAM" id="MobiDB-lite"/>
    </source>
</evidence>
<evidence type="ECO:0000256" key="4">
    <source>
        <dbReference type="RuleBase" id="RU000304"/>
    </source>
</evidence>
<dbReference type="STRING" id="294747.C5M9Y4"/>
<organism evidence="7 8">
    <name type="scientific">Candida tropicalis (strain ATCC MYA-3404 / T1)</name>
    <name type="common">Yeast</name>
    <dbReference type="NCBI Taxonomy" id="294747"/>
    <lineage>
        <taxon>Eukaryota</taxon>
        <taxon>Fungi</taxon>
        <taxon>Dikarya</taxon>
        <taxon>Ascomycota</taxon>
        <taxon>Saccharomycotina</taxon>
        <taxon>Pichiomycetes</taxon>
        <taxon>Debaryomycetaceae</taxon>
        <taxon>Candida/Lodderomyces clade</taxon>
        <taxon>Candida</taxon>
    </lineage>
</organism>
<keyword evidence="4" id="KW-0723">Serine/threonine-protein kinase</keyword>
<dbReference type="PROSITE" id="PS00108">
    <property type="entry name" value="PROTEIN_KINASE_ST"/>
    <property type="match status" value="1"/>
</dbReference>
<evidence type="ECO:0000259" key="6">
    <source>
        <dbReference type="PROSITE" id="PS50011"/>
    </source>
</evidence>
<dbReference type="GeneID" id="8301737"/>
<evidence type="ECO:0000313" key="7">
    <source>
        <dbReference type="EMBL" id="EER33478.1"/>
    </source>
</evidence>
<dbReference type="PANTHER" id="PTHR24347">
    <property type="entry name" value="SERINE/THREONINE-PROTEIN KINASE"/>
    <property type="match status" value="1"/>
</dbReference>
<evidence type="ECO:0000256" key="2">
    <source>
        <dbReference type="ARBA" id="ARBA00022840"/>
    </source>
</evidence>
<dbReference type="AlphaFoldDB" id="C5M9Y4"/>
<feature type="domain" description="Protein kinase" evidence="6">
    <location>
        <begin position="25"/>
        <end position="284"/>
    </location>
</feature>
<feature type="region of interest" description="Disordered" evidence="5">
    <location>
        <begin position="1"/>
        <end position="21"/>
    </location>
</feature>
<dbReference type="InterPro" id="IPR011009">
    <property type="entry name" value="Kinase-like_dom_sf"/>
</dbReference>
<dbReference type="GO" id="GO:0030447">
    <property type="term" value="P:filamentous growth"/>
    <property type="evidence" value="ECO:0007669"/>
    <property type="project" value="UniProtKB-ARBA"/>
</dbReference>
<keyword evidence="4" id="KW-0418">Kinase</keyword>
<dbReference type="PROSITE" id="PS50011">
    <property type="entry name" value="PROTEIN_KINASE_DOM"/>
    <property type="match status" value="1"/>
</dbReference>
<keyword evidence="8" id="KW-1185">Reference proteome</keyword>
<sequence>MTRLNLTPWEQDGDAKTTPNNTSYILSKKPLGDGSYSVVFECKNSTTGRHYAAKKYSKRLMYGNETMLKNEFEILKQVSLSHVNILSLIDYFETEDNLYLITDLARGGDLWNKVSAEGRLDEDTVKRILKQLVKSVEFLHCHNIVHHDIKAENIFFLSSDHKNILLGDFGLARILNSNEKMHDVSGTLSYMAPEMFDREQGYSFPIDIWAIGVVAYFMLGGYMPFDCDDDEETKDAIKNRKYLFEPDDYWTDLSSDAREFISSCLQLDPSKRPKAEQLLYHPFLKTKTSSFLRLSQKDHLKRSVTNLSALQRDQITSIFSNGNSPSLHHSNSISSRLERGRFESLNKDFTLHGAYCSSPETVSLFTSPVGSAAVSREGSGVHLYDELRRYDASPHKKGLSLNASRQSATFVL</sequence>